<evidence type="ECO:0000256" key="1">
    <source>
        <dbReference type="SAM" id="MobiDB-lite"/>
    </source>
</evidence>
<feature type="region of interest" description="Disordered" evidence="1">
    <location>
        <begin position="127"/>
        <end position="174"/>
    </location>
</feature>
<protein>
    <submittedName>
        <fullName evidence="2">Uncharacterized protein</fullName>
    </submittedName>
</protein>
<reference evidence="2" key="1">
    <citation type="submission" date="2022-03" db="EMBL/GenBank/DDBJ databases">
        <authorList>
            <person name="Martin C."/>
        </authorList>
    </citation>
    <scope>NUCLEOTIDE SEQUENCE</scope>
</reference>
<keyword evidence="3" id="KW-1185">Reference proteome</keyword>
<evidence type="ECO:0000313" key="3">
    <source>
        <dbReference type="Proteomes" id="UP000749559"/>
    </source>
</evidence>
<dbReference type="EMBL" id="CAIIXF020000011">
    <property type="protein sequence ID" value="CAH1798649.1"/>
    <property type="molecule type" value="Genomic_DNA"/>
</dbReference>
<accession>A0A8S4PYU6</accession>
<sequence length="174" mass="18728">MHVVKKGSESDTAEWGLKPLFNSAETDTTGSLRMAKDTILKDRHEIRADLLCTSIKWVRDVEPEVVKKGGVDVHSMTMAQLEENWNNLCEELGLGELLAMAGKPTATEAEQKNAINIAVLLANDKGQPKGQKISVAAKTKATPGTSAGSSKTSRMETPPSADNDLASLKRKIEG</sequence>
<comment type="caution">
    <text evidence="2">The sequence shown here is derived from an EMBL/GenBank/DDBJ whole genome shotgun (WGS) entry which is preliminary data.</text>
</comment>
<dbReference type="AlphaFoldDB" id="A0A8S4PYU6"/>
<organism evidence="2 3">
    <name type="scientific">Owenia fusiformis</name>
    <name type="common">Polychaete worm</name>
    <dbReference type="NCBI Taxonomy" id="6347"/>
    <lineage>
        <taxon>Eukaryota</taxon>
        <taxon>Metazoa</taxon>
        <taxon>Spiralia</taxon>
        <taxon>Lophotrochozoa</taxon>
        <taxon>Annelida</taxon>
        <taxon>Polychaeta</taxon>
        <taxon>Sedentaria</taxon>
        <taxon>Canalipalpata</taxon>
        <taxon>Sabellida</taxon>
        <taxon>Oweniida</taxon>
        <taxon>Oweniidae</taxon>
        <taxon>Owenia</taxon>
    </lineage>
</organism>
<dbReference type="Proteomes" id="UP000749559">
    <property type="component" value="Unassembled WGS sequence"/>
</dbReference>
<gene>
    <name evidence="2" type="ORF">OFUS_LOCUS22768</name>
</gene>
<proteinExistence type="predicted"/>
<feature type="compositionally biased region" description="Polar residues" evidence="1">
    <location>
        <begin position="142"/>
        <end position="152"/>
    </location>
</feature>
<name>A0A8S4PYU6_OWEFU</name>
<evidence type="ECO:0000313" key="2">
    <source>
        <dbReference type="EMBL" id="CAH1798649.1"/>
    </source>
</evidence>